<name>A0A158H4A0_CABCO</name>
<dbReference type="EMBL" id="FCNY02000006">
    <property type="protein sequence ID" value="SAL38881.1"/>
    <property type="molecule type" value="Genomic_DNA"/>
</dbReference>
<dbReference type="AlphaFoldDB" id="A0A158H4A0"/>
<organism evidence="1 2">
    <name type="scientific">Caballeronia cordobensis</name>
    <name type="common">Burkholderia cordobensis</name>
    <dbReference type="NCBI Taxonomy" id="1353886"/>
    <lineage>
        <taxon>Bacteria</taxon>
        <taxon>Pseudomonadati</taxon>
        <taxon>Pseudomonadota</taxon>
        <taxon>Betaproteobacteria</taxon>
        <taxon>Burkholderiales</taxon>
        <taxon>Burkholderiaceae</taxon>
        <taxon>Caballeronia</taxon>
    </lineage>
</organism>
<reference evidence="2" key="1">
    <citation type="submission" date="2016-01" db="EMBL/GenBank/DDBJ databases">
        <authorList>
            <person name="Peeters C."/>
        </authorList>
    </citation>
    <scope>NUCLEOTIDE SEQUENCE [LARGE SCALE GENOMIC DNA]</scope>
</reference>
<sequence length="81" mass="8810">MFPALLETLGALSLLASVVAKIMLLREPHETGAEEAPVAPGRVACFRRCVHRERRVRAAFSARCVRAAAGRAAFARTRKHG</sequence>
<proteinExistence type="predicted"/>
<evidence type="ECO:0000313" key="2">
    <source>
        <dbReference type="Proteomes" id="UP000054740"/>
    </source>
</evidence>
<keyword evidence="2" id="KW-1185">Reference proteome</keyword>
<accession>A0A158H4A0</accession>
<gene>
    <name evidence="1" type="ORF">AWB70_02876</name>
</gene>
<protein>
    <submittedName>
        <fullName evidence="1">Uncharacterized protein</fullName>
    </submittedName>
</protein>
<evidence type="ECO:0000313" key="1">
    <source>
        <dbReference type="EMBL" id="SAL38881.1"/>
    </source>
</evidence>
<dbReference type="Proteomes" id="UP000054740">
    <property type="component" value="Unassembled WGS sequence"/>
</dbReference>